<dbReference type="InterPro" id="IPR000073">
    <property type="entry name" value="AB_hydrolase_1"/>
</dbReference>
<dbReference type="RefSeq" id="WP_350278818.1">
    <property type="nucleotide sequence ID" value="NZ_CP158165.1"/>
</dbReference>
<dbReference type="PANTHER" id="PTHR43689:SF8">
    <property type="entry name" value="ALPHA_BETA-HYDROLASES SUPERFAMILY PROTEIN"/>
    <property type="match status" value="1"/>
</dbReference>
<reference evidence="2" key="1">
    <citation type="submission" date="2024-06" db="EMBL/GenBank/DDBJ databases">
        <title>Kribbella sp. strain HUAS MG21 genome sequences.</title>
        <authorList>
            <person name="Mo P."/>
        </authorList>
    </citation>
    <scope>NUCLEOTIDE SEQUENCE</scope>
    <source>
        <strain evidence="2">HUAS MG21</strain>
    </source>
</reference>
<dbReference type="PANTHER" id="PTHR43689">
    <property type="entry name" value="HYDROLASE"/>
    <property type="match status" value="1"/>
</dbReference>
<dbReference type="PRINTS" id="PR00111">
    <property type="entry name" value="ABHYDROLASE"/>
</dbReference>
<keyword evidence="2" id="KW-0378">Hydrolase</keyword>
<dbReference type="Pfam" id="PF00561">
    <property type="entry name" value="Abhydrolase_1"/>
    <property type="match status" value="1"/>
</dbReference>
<proteinExistence type="predicted"/>
<accession>A0AAU7TH25</accession>
<dbReference type="GO" id="GO:0016787">
    <property type="term" value="F:hydrolase activity"/>
    <property type="evidence" value="ECO:0007669"/>
    <property type="project" value="UniProtKB-KW"/>
</dbReference>
<evidence type="ECO:0000259" key="1">
    <source>
        <dbReference type="Pfam" id="PF00561"/>
    </source>
</evidence>
<name>A0AAU7TH25_9ACTN</name>
<dbReference type="SUPFAM" id="SSF53474">
    <property type="entry name" value="alpha/beta-Hydrolases"/>
    <property type="match status" value="1"/>
</dbReference>
<evidence type="ECO:0000313" key="2">
    <source>
        <dbReference type="EMBL" id="XBV26011.1"/>
    </source>
</evidence>
<dbReference type="AlphaFoldDB" id="A0AAU7TH25"/>
<protein>
    <submittedName>
        <fullName evidence="2">Alpha/beta fold hydrolase</fullName>
    </submittedName>
</protein>
<gene>
    <name evidence="2" type="ORF">ABN611_06200</name>
</gene>
<organism evidence="2">
    <name type="scientific">Kribbella sp. HUAS MG21</name>
    <dbReference type="NCBI Taxonomy" id="3160966"/>
    <lineage>
        <taxon>Bacteria</taxon>
        <taxon>Bacillati</taxon>
        <taxon>Actinomycetota</taxon>
        <taxon>Actinomycetes</taxon>
        <taxon>Propionibacteriales</taxon>
        <taxon>Kribbellaceae</taxon>
        <taxon>Kribbella</taxon>
    </lineage>
</organism>
<dbReference type="Gene3D" id="3.40.50.1820">
    <property type="entry name" value="alpha/beta hydrolase"/>
    <property type="match status" value="1"/>
</dbReference>
<dbReference type="InterPro" id="IPR029058">
    <property type="entry name" value="AB_hydrolase_fold"/>
</dbReference>
<sequence length="262" mass="28442">MTTTFPELHPASREASDLLDDLPVVLVHGGNVAGWMWEPQLEALQDRTVVTPDLPGFGRRTAERWPGLDGAADDLVARVEQLTGSRRFHVVGLSLGGSVGLHLAARHPDAAASVLVSGAPLLPVRGFTSLVAGLQLALWNSPWFWKAMAAGLRLPVDARERYVTHGLSVHRDTARAMFDDVRSGGVPPYLDNYPGRLLLVAGERDSKVARESLRALPHAEARLVPGMHHVWNVEGPALFNAVVTTWLAGGIHPALYPLRARR</sequence>
<feature type="domain" description="AB hydrolase-1" evidence="1">
    <location>
        <begin position="23"/>
        <end position="174"/>
    </location>
</feature>
<dbReference type="EMBL" id="CP158165">
    <property type="protein sequence ID" value="XBV26011.1"/>
    <property type="molecule type" value="Genomic_DNA"/>
</dbReference>